<name>Q2SGD2_HAHCH</name>
<dbReference type="AlphaFoldDB" id="Q2SGD2"/>
<evidence type="ECO:0000313" key="2">
    <source>
        <dbReference type="Proteomes" id="UP000000238"/>
    </source>
</evidence>
<dbReference type="KEGG" id="hch:HCH_03550"/>
<dbReference type="HOGENOM" id="CLU_2861500_0_0_6"/>
<reference evidence="1 2" key="1">
    <citation type="journal article" date="2005" name="Nucleic Acids Res.">
        <title>Genomic blueprint of Hahella chejuensis, a marine microbe producing an algicidal agent.</title>
        <authorList>
            <person name="Jeong H."/>
            <person name="Yim J.H."/>
            <person name="Lee C."/>
            <person name="Choi S.-H."/>
            <person name="Park Y.K."/>
            <person name="Yoon S.H."/>
            <person name="Hur C.-G."/>
            <person name="Kang H.-Y."/>
            <person name="Kim D."/>
            <person name="Lee H.H."/>
            <person name="Park K.H."/>
            <person name="Park S.-H."/>
            <person name="Park H.-S."/>
            <person name="Lee H.K."/>
            <person name="Oh T.K."/>
            <person name="Kim J.F."/>
        </authorList>
    </citation>
    <scope>NUCLEOTIDE SEQUENCE [LARGE SCALE GENOMIC DNA]</scope>
    <source>
        <strain evidence="1 2">KCTC 2396</strain>
    </source>
</reference>
<protein>
    <submittedName>
        <fullName evidence="1">Uncharacterized protein</fullName>
    </submittedName>
</protein>
<evidence type="ECO:0000313" key="1">
    <source>
        <dbReference type="EMBL" id="ABC30292.1"/>
    </source>
</evidence>
<sequence length="64" mass="7090">MVHLDDNIFSLHVSGDNKGDLSESVGNRLNLEMGRNYKLTAGVDSRFIEIPCGELNEALKELDV</sequence>
<dbReference type="Proteomes" id="UP000000238">
    <property type="component" value="Chromosome"/>
</dbReference>
<dbReference type="STRING" id="349521.HCH_03550"/>
<dbReference type="EMBL" id="CP000155">
    <property type="protein sequence ID" value="ABC30292.1"/>
    <property type="molecule type" value="Genomic_DNA"/>
</dbReference>
<gene>
    <name evidence="1" type="ordered locus">HCH_03550</name>
</gene>
<accession>Q2SGD2</accession>
<organism evidence="1 2">
    <name type="scientific">Hahella chejuensis (strain KCTC 2396)</name>
    <dbReference type="NCBI Taxonomy" id="349521"/>
    <lineage>
        <taxon>Bacteria</taxon>
        <taxon>Pseudomonadati</taxon>
        <taxon>Pseudomonadota</taxon>
        <taxon>Gammaproteobacteria</taxon>
        <taxon>Oceanospirillales</taxon>
        <taxon>Hahellaceae</taxon>
        <taxon>Hahella</taxon>
    </lineage>
</organism>
<keyword evidence="2" id="KW-1185">Reference proteome</keyword>
<proteinExistence type="predicted"/>